<name>A0ABW0YY16_9ACTN</name>
<dbReference type="PROSITE" id="PS50977">
    <property type="entry name" value="HTH_TETR_2"/>
    <property type="match status" value="1"/>
</dbReference>
<dbReference type="InterPro" id="IPR050109">
    <property type="entry name" value="HTH-type_TetR-like_transc_reg"/>
</dbReference>
<dbReference type="SUPFAM" id="SSF46689">
    <property type="entry name" value="Homeodomain-like"/>
    <property type="match status" value="1"/>
</dbReference>
<feature type="DNA-binding region" description="H-T-H motif" evidence="5">
    <location>
        <begin position="35"/>
        <end position="54"/>
    </location>
</feature>
<dbReference type="Proteomes" id="UP001596083">
    <property type="component" value="Unassembled WGS sequence"/>
</dbReference>
<sequence>MSSTSRTPRRRVHTRARLLDAAERIFVERGYAEPTIEDICAAAGYTRGAFYSNFASKQDLLLALFDQHSAHRLDQLAELLADPSPGLGERIARTFLEVDPSEQGWVLLFLEFRLRAARSPQLAARLHEHDRAVGEALAELLERVPGLPAETVSARRLSAFLLAAREGVLIRTAGGGEAGRETLEAAVSVLSGTLAAPAETG</sequence>
<evidence type="ECO:0000313" key="8">
    <source>
        <dbReference type="Proteomes" id="UP001596083"/>
    </source>
</evidence>
<evidence type="ECO:0000313" key="7">
    <source>
        <dbReference type="EMBL" id="MFC5720647.1"/>
    </source>
</evidence>
<dbReference type="Pfam" id="PF00440">
    <property type="entry name" value="TetR_N"/>
    <property type="match status" value="1"/>
</dbReference>
<keyword evidence="3 5" id="KW-0238">DNA-binding</keyword>
<protein>
    <submittedName>
        <fullName evidence="7">TetR/AcrR family transcriptional regulator</fullName>
    </submittedName>
</protein>
<accession>A0ABW0YY16</accession>
<dbReference type="InterPro" id="IPR001647">
    <property type="entry name" value="HTH_TetR"/>
</dbReference>
<dbReference type="PRINTS" id="PR00455">
    <property type="entry name" value="HTHTETR"/>
</dbReference>
<dbReference type="Pfam" id="PF13977">
    <property type="entry name" value="TetR_C_6"/>
    <property type="match status" value="1"/>
</dbReference>
<keyword evidence="8" id="KW-1185">Reference proteome</keyword>
<evidence type="ECO:0000256" key="5">
    <source>
        <dbReference type="PROSITE-ProRule" id="PRU00335"/>
    </source>
</evidence>
<comment type="caution">
    <text evidence="7">The sequence shown here is derived from an EMBL/GenBank/DDBJ whole genome shotgun (WGS) entry which is preliminary data.</text>
</comment>
<dbReference type="EMBL" id="JBHSPB010000005">
    <property type="protein sequence ID" value="MFC5720647.1"/>
    <property type="molecule type" value="Genomic_DNA"/>
</dbReference>
<evidence type="ECO:0000256" key="1">
    <source>
        <dbReference type="ARBA" id="ARBA00022491"/>
    </source>
</evidence>
<gene>
    <name evidence="7" type="ORF">ACFP1Z_10780</name>
</gene>
<keyword evidence="1" id="KW-0678">Repressor</keyword>
<dbReference type="SUPFAM" id="SSF48498">
    <property type="entry name" value="Tetracyclin repressor-like, C-terminal domain"/>
    <property type="match status" value="1"/>
</dbReference>
<keyword evidence="4" id="KW-0804">Transcription</keyword>
<evidence type="ECO:0000256" key="4">
    <source>
        <dbReference type="ARBA" id="ARBA00023163"/>
    </source>
</evidence>
<keyword evidence="2" id="KW-0805">Transcription regulation</keyword>
<feature type="domain" description="HTH tetR-type" evidence="6">
    <location>
        <begin position="12"/>
        <end position="72"/>
    </location>
</feature>
<evidence type="ECO:0000256" key="2">
    <source>
        <dbReference type="ARBA" id="ARBA00023015"/>
    </source>
</evidence>
<dbReference type="Gene3D" id="1.10.357.10">
    <property type="entry name" value="Tetracycline Repressor, domain 2"/>
    <property type="match status" value="1"/>
</dbReference>
<evidence type="ECO:0000259" key="6">
    <source>
        <dbReference type="PROSITE" id="PS50977"/>
    </source>
</evidence>
<dbReference type="InterPro" id="IPR009057">
    <property type="entry name" value="Homeodomain-like_sf"/>
</dbReference>
<dbReference type="RefSeq" id="WP_390315803.1">
    <property type="nucleotide sequence ID" value="NZ_JBHSPB010000005.1"/>
</dbReference>
<organism evidence="7 8">
    <name type="scientific">Streptomyces gamaensis</name>
    <dbReference type="NCBI Taxonomy" id="1763542"/>
    <lineage>
        <taxon>Bacteria</taxon>
        <taxon>Bacillati</taxon>
        <taxon>Actinomycetota</taxon>
        <taxon>Actinomycetes</taxon>
        <taxon>Kitasatosporales</taxon>
        <taxon>Streptomycetaceae</taxon>
        <taxon>Streptomyces</taxon>
    </lineage>
</organism>
<dbReference type="InterPro" id="IPR036271">
    <property type="entry name" value="Tet_transcr_reg_TetR-rel_C_sf"/>
</dbReference>
<dbReference type="PANTHER" id="PTHR30055">
    <property type="entry name" value="HTH-TYPE TRANSCRIPTIONAL REGULATOR RUTR"/>
    <property type="match status" value="1"/>
</dbReference>
<dbReference type="PANTHER" id="PTHR30055:SF241">
    <property type="entry name" value="TRANSCRIPTIONAL REGULATORY PROTEIN"/>
    <property type="match status" value="1"/>
</dbReference>
<evidence type="ECO:0000256" key="3">
    <source>
        <dbReference type="ARBA" id="ARBA00023125"/>
    </source>
</evidence>
<proteinExistence type="predicted"/>
<dbReference type="InterPro" id="IPR039538">
    <property type="entry name" value="BetI_C"/>
</dbReference>
<reference evidence="8" key="1">
    <citation type="journal article" date="2019" name="Int. J. Syst. Evol. Microbiol.">
        <title>The Global Catalogue of Microorganisms (GCM) 10K type strain sequencing project: providing services to taxonomists for standard genome sequencing and annotation.</title>
        <authorList>
            <consortium name="The Broad Institute Genomics Platform"/>
            <consortium name="The Broad Institute Genome Sequencing Center for Infectious Disease"/>
            <person name="Wu L."/>
            <person name="Ma J."/>
        </authorList>
    </citation>
    <scope>NUCLEOTIDE SEQUENCE [LARGE SCALE GENOMIC DNA]</scope>
    <source>
        <strain evidence="8">CGMCC 4.7304</strain>
    </source>
</reference>